<dbReference type="Pfam" id="PF00505">
    <property type="entry name" value="HMG_box"/>
    <property type="match status" value="1"/>
</dbReference>
<dbReference type="PROSITE" id="PS50118">
    <property type="entry name" value="HMG_BOX_2"/>
    <property type="match status" value="1"/>
</dbReference>
<organism evidence="5 6">
    <name type="scientific">Monascus purpureus</name>
    <name type="common">Red mold</name>
    <name type="synonym">Monascus anka</name>
    <dbReference type="NCBI Taxonomy" id="5098"/>
    <lineage>
        <taxon>Eukaryota</taxon>
        <taxon>Fungi</taxon>
        <taxon>Dikarya</taxon>
        <taxon>Ascomycota</taxon>
        <taxon>Pezizomycotina</taxon>
        <taxon>Eurotiomycetes</taxon>
        <taxon>Eurotiomycetidae</taxon>
        <taxon>Eurotiales</taxon>
        <taxon>Aspergillaceae</taxon>
        <taxon>Monascus</taxon>
    </lineage>
</organism>
<name>A0A507QQ35_MONPU</name>
<dbReference type="InterPro" id="IPR050140">
    <property type="entry name" value="SRY-related_HMG-box_TF-like"/>
</dbReference>
<dbReference type="EMBL" id="VIFY01000160">
    <property type="protein sequence ID" value="TQB69315.1"/>
    <property type="molecule type" value="Genomic_DNA"/>
</dbReference>
<evidence type="ECO:0000256" key="1">
    <source>
        <dbReference type="ARBA" id="ARBA00023125"/>
    </source>
</evidence>
<feature type="region of interest" description="Disordered" evidence="3">
    <location>
        <begin position="371"/>
        <end position="392"/>
    </location>
</feature>
<dbReference type="Gene3D" id="1.10.30.10">
    <property type="entry name" value="High mobility group box domain"/>
    <property type="match status" value="1"/>
</dbReference>
<dbReference type="AlphaFoldDB" id="A0A507QQ35"/>
<keyword evidence="1 2" id="KW-0238">DNA-binding</keyword>
<gene>
    <name evidence="5" type="ORF">MPDQ_002077</name>
</gene>
<dbReference type="InterPro" id="IPR036910">
    <property type="entry name" value="HMG_box_dom_sf"/>
</dbReference>
<dbReference type="SUPFAM" id="SSF47095">
    <property type="entry name" value="HMG-box"/>
    <property type="match status" value="1"/>
</dbReference>
<dbReference type="PANTHER" id="PTHR10270">
    <property type="entry name" value="SOX TRANSCRIPTION FACTOR"/>
    <property type="match status" value="1"/>
</dbReference>
<dbReference type="PANTHER" id="PTHR10270:SF320">
    <property type="entry name" value="BOX TRANSCRIPTIONAL REGULATOR, PUTATIVE (AFU_ORTHOLOGUE AFUA_4G10820)-RELATED"/>
    <property type="match status" value="1"/>
</dbReference>
<evidence type="ECO:0000256" key="3">
    <source>
        <dbReference type="SAM" id="MobiDB-lite"/>
    </source>
</evidence>
<dbReference type="GO" id="GO:0000978">
    <property type="term" value="F:RNA polymerase II cis-regulatory region sequence-specific DNA binding"/>
    <property type="evidence" value="ECO:0007669"/>
    <property type="project" value="TreeGrafter"/>
</dbReference>
<evidence type="ECO:0000256" key="2">
    <source>
        <dbReference type="PROSITE-ProRule" id="PRU00267"/>
    </source>
</evidence>
<dbReference type="STRING" id="5098.A0A507QQ35"/>
<dbReference type="SMART" id="SM00398">
    <property type="entry name" value="HMG"/>
    <property type="match status" value="1"/>
</dbReference>
<protein>
    <recommendedName>
        <fullName evidence="4">HMG box domain-containing protein</fullName>
    </recommendedName>
</protein>
<dbReference type="CDD" id="cd01389">
    <property type="entry name" value="HMG-box_ROX1-like"/>
    <property type="match status" value="1"/>
</dbReference>
<reference evidence="5 6" key="1">
    <citation type="submission" date="2019-06" db="EMBL/GenBank/DDBJ databases">
        <title>Wine fermentation using esterase from Monascus purpureus.</title>
        <authorList>
            <person name="Geng C."/>
            <person name="Zhang Y."/>
        </authorList>
    </citation>
    <scope>NUCLEOTIDE SEQUENCE [LARGE SCALE GENOMIC DNA]</scope>
    <source>
        <strain evidence="5">HQ1</strain>
    </source>
</reference>
<evidence type="ECO:0000313" key="6">
    <source>
        <dbReference type="Proteomes" id="UP000319663"/>
    </source>
</evidence>
<dbReference type="GO" id="GO:0000122">
    <property type="term" value="P:negative regulation of transcription by RNA polymerase II"/>
    <property type="evidence" value="ECO:0007669"/>
    <property type="project" value="TreeGrafter"/>
</dbReference>
<keyword evidence="6" id="KW-1185">Reference proteome</keyword>
<evidence type="ECO:0000259" key="4">
    <source>
        <dbReference type="PROSITE" id="PS50118"/>
    </source>
</evidence>
<keyword evidence="2" id="KW-0539">Nucleus</keyword>
<dbReference type="Proteomes" id="UP000319663">
    <property type="component" value="Unassembled WGS sequence"/>
</dbReference>
<dbReference type="GO" id="GO:0001228">
    <property type="term" value="F:DNA-binding transcription activator activity, RNA polymerase II-specific"/>
    <property type="evidence" value="ECO:0007669"/>
    <property type="project" value="TreeGrafter"/>
</dbReference>
<feature type="region of interest" description="Disordered" evidence="3">
    <location>
        <begin position="1"/>
        <end position="79"/>
    </location>
</feature>
<dbReference type="InterPro" id="IPR009071">
    <property type="entry name" value="HMG_box_dom"/>
</dbReference>
<evidence type="ECO:0000313" key="5">
    <source>
        <dbReference type="EMBL" id="TQB69315.1"/>
    </source>
</evidence>
<feature type="domain" description="HMG box" evidence="4">
    <location>
        <begin position="145"/>
        <end position="199"/>
    </location>
</feature>
<feature type="DNA-binding region" description="HMG box" evidence="2">
    <location>
        <begin position="145"/>
        <end position="199"/>
    </location>
</feature>
<feature type="compositionally biased region" description="Polar residues" evidence="3">
    <location>
        <begin position="96"/>
        <end position="107"/>
    </location>
</feature>
<accession>A0A507QQ35</accession>
<dbReference type="GO" id="GO:0005634">
    <property type="term" value="C:nucleus"/>
    <property type="evidence" value="ECO:0007669"/>
    <property type="project" value="UniProtKB-UniRule"/>
</dbReference>
<dbReference type="GO" id="GO:0030154">
    <property type="term" value="P:cell differentiation"/>
    <property type="evidence" value="ECO:0007669"/>
    <property type="project" value="TreeGrafter"/>
</dbReference>
<feature type="compositionally biased region" description="Polar residues" evidence="3">
    <location>
        <begin position="371"/>
        <end position="391"/>
    </location>
</feature>
<feature type="region of interest" description="Disordered" evidence="3">
    <location>
        <begin position="96"/>
        <end position="129"/>
    </location>
</feature>
<comment type="caution">
    <text evidence="5">The sequence shown here is derived from an EMBL/GenBank/DDBJ whole genome shotgun (WGS) entry which is preliminary data.</text>
</comment>
<proteinExistence type="predicted"/>
<sequence>MSFDRVLPKPLGLSYEPSPISIHRPASGLLEPQVMNDELPSKLALGDRATDGGSEGPSPYPRPSNVSGSVAAEKQQQHLSEMNRAKVVINKVATSASVDHSSKSAGPSLTKDIAFRERSSSSSSGKPATMKDTVQFCLCQPDPKIPRPRNAFILYRQHYQESVLSQHPNLANPEVSKIIGEQWRALPDEIKNEWKAMAETAGPVMASTPITPFLRDTHNMEATVMTIPFLNKIKVLAKISPPLTPSFRDATSPRGLVVAVDGQDAGSVKSMVDYLHSSLSREGKYTVRIFEGPEVQSQRPSKPEEMGSYMTEYFDLISRWHRISGEIVDFIKGTNEWSEARSELDSRSGVSPKTIIPKTANLTINSPILQSSDGGSEFSASPRSSSGTPAPNSIPIALVPRYQLTTADSYACSIPLGDEYAPLDHWQWMATLWRACVGPDITVYIRECERDELTRYGGGNPVEVRLNDARTVIVRRPLDSHGELEEKAMKRVGFEVEDYLTQ</sequence>